<accession>A0A845QJI0</accession>
<dbReference type="AlphaFoldDB" id="A0A845QJI0"/>
<evidence type="ECO:0000313" key="1">
    <source>
        <dbReference type="EMBL" id="NBH61185.1"/>
    </source>
</evidence>
<sequence>MTCAIQSLDFSGLEESVAAPILETEGIALVAAGSLICLRSLYLEAQRKGALKRFYPCMMTENDYVLGNSEKIKAMLEMAAAAEDIRGIVFYVSCLEVISGMDLEEVLRKADNPKGKPVRILQRGPMVKRRKKPREERDSILKELLSYPTISDNGSSEKMSPTGGEIMPVMAPDIAAVFSMLQTFPVDQLLITPGGCGRCLDLSTEIHKSHGMYRTSFNDLDVCSGFSSHLQQLLNENFPSEKMLCCLFGSVTKMSGIEQTLFLRHNQREIFYTDGFHYGVKAAAEALKIMGERFAEKHRLQPGGHTILILGHYPLGTACRQYYTRAVEQIKKQGFDCVHLFQLWELDTLPEICSLWPWNLEGSCLAETWCQKWHIPIYQELHPVSEEVFPKIKKGAKMLIMTEALLGSRLKKYYEKQGISVELGLYAPDMETREFYETFLMEEIFYFSELHELERLMGDKDVVLADRVFSEYVCDKRCVFFEITYPMIGGSLL</sequence>
<reference evidence="1 2" key="1">
    <citation type="submission" date="2018-08" db="EMBL/GenBank/DDBJ databases">
        <title>Murine metabolic-syndrome-specific gut microbial biobank.</title>
        <authorList>
            <person name="Liu C."/>
        </authorList>
    </citation>
    <scope>NUCLEOTIDE SEQUENCE [LARGE SCALE GENOMIC DNA]</scope>
    <source>
        <strain evidence="1 2">28</strain>
    </source>
</reference>
<dbReference type="Proteomes" id="UP000446866">
    <property type="component" value="Unassembled WGS sequence"/>
</dbReference>
<evidence type="ECO:0000313" key="2">
    <source>
        <dbReference type="Proteomes" id="UP000446866"/>
    </source>
</evidence>
<comment type="caution">
    <text evidence="1">The sequence shown here is derived from an EMBL/GenBank/DDBJ whole genome shotgun (WGS) entry which is preliminary data.</text>
</comment>
<gene>
    <name evidence="1" type="ORF">D0435_05905</name>
</gene>
<dbReference type="SUPFAM" id="SSF53807">
    <property type="entry name" value="Helical backbone' metal receptor"/>
    <property type="match status" value="1"/>
</dbReference>
<name>A0A845QJI0_9FIRM</name>
<proteinExistence type="predicted"/>
<dbReference type="EMBL" id="QXWK01000010">
    <property type="protein sequence ID" value="NBH61185.1"/>
    <property type="molecule type" value="Genomic_DNA"/>
</dbReference>
<keyword evidence="2" id="KW-1185">Reference proteome</keyword>
<evidence type="ECO:0008006" key="3">
    <source>
        <dbReference type="Google" id="ProtNLM"/>
    </source>
</evidence>
<dbReference type="RefSeq" id="WP_160201468.1">
    <property type="nucleotide sequence ID" value="NZ_QXWK01000010.1"/>
</dbReference>
<protein>
    <recommendedName>
        <fullName evidence="3">Nitrogenase/oxidoreductase component 1 domain-containing protein</fullName>
    </recommendedName>
</protein>
<dbReference type="Gene3D" id="3.40.50.1980">
    <property type="entry name" value="Nitrogenase molybdenum iron protein domain"/>
    <property type="match status" value="1"/>
</dbReference>
<organism evidence="1 2">
    <name type="scientific">Anaerotruncus colihominis</name>
    <dbReference type="NCBI Taxonomy" id="169435"/>
    <lineage>
        <taxon>Bacteria</taxon>
        <taxon>Bacillati</taxon>
        <taxon>Bacillota</taxon>
        <taxon>Clostridia</taxon>
        <taxon>Eubacteriales</taxon>
        <taxon>Oscillospiraceae</taxon>
        <taxon>Anaerotruncus</taxon>
    </lineage>
</organism>